<dbReference type="PANTHER" id="PTHR11573:SF6">
    <property type="entry name" value="RIBONUCLEOSIDE-DIPHOSPHATE REDUCTASE LARGE SUBUNIT"/>
    <property type="match status" value="1"/>
</dbReference>
<dbReference type="GO" id="GO:0005971">
    <property type="term" value="C:ribonucleoside-diphosphate reductase complex"/>
    <property type="evidence" value="ECO:0007669"/>
    <property type="project" value="TreeGrafter"/>
</dbReference>
<dbReference type="InterPro" id="IPR000788">
    <property type="entry name" value="RNR_lg_C"/>
</dbReference>
<keyword evidence="2" id="KW-0215">Deoxyribonucleotide synthesis</keyword>
<dbReference type="Proteomes" id="UP000479000">
    <property type="component" value="Unassembled WGS sequence"/>
</dbReference>
<dbReference type="AlphaFoldDB" id="A0A6H5GLU5"/>
<dbReference type="GO" id="GO:0009263">
    <property type="term" value="P:deoxyribonucleotide biosynthetic process"/>
    <property type="evidence" value="ECO:0007669"/>
    <property type="project" value="UniProtKB-KW"/>
</dbReference>
<accession>A0A6H5GLU5</accession>
<dbReference type="OrthoDB" id="3000483at2759"/>
<feature type="domain" description="Ribonucleotide reductase large subunit" evidence="3">
    <location>
        <begin position="181"/>
        <end position="203"/>
    </location>
</feature>
<evidence type="ECO:0000256" key="1">
    <source>
        <dbReference type="ARBA" id="ARBA00010406"/>
    </source>
</evidence>
<dbReference type="EMBL" id="CADCXU010014870">
    <property type="protein sequence ID" value="CAB0004342.1"/>
    <property type="molecule type" value="Genomic_DNA"/>
</dbReference>
<reference evidence="4 5" key="1">
    <citation type="submission" date="2020-02" db="EMBL/GenBank/DDBJ databases">
        <authorList>
            <person name="Ferguson B K."/>
        </authorList>
    </citation>
    <scope>NUCLEOTIDE SEQUENCE [LARGE SCALE GENOMIC DNA]</scope>
</reference>
<protein>
    <recommendedName>
        <fullName evidence="3">Ribonucleotide reductase large subunit domain-containing protein</fullName>
    </recommendedName>
</protein>
<dbReference type="Gene3D" id="3.20.70.20">
    <property type="match status" value="2"/>
</dbReference>
<comment type="similarity">
    <text evidence="1">Belongs to the ribonucleoside diphosphate reductase large chain family.</text>
</comment>
<keyword evidence="5" id="KW-1185">Reference proteome</keyword>
<dbReference type="PRINTS" id="PR01183">
    <property type="entry name" value="RIBORDTASEM1"/>
</dbReference>
<sequence>MCPHMSPGLADCWGQEFENLYTKYENEGRFVRQVEARTLWNAIVESQVETGVPYMLYKDACNRKSNQQNLGTIKCSNLCTEIVEYTSPDEARRSNMRHRPIGIGVQGLADLFILMGLPFESEEAQLLNKQLFETLYFGALEASCELAEKNGPYETYEGSPVSKGILQYDMWGVTPTSLWDWAALKAKIARHGVRNSLLLAPMPTASTAQILGNNESFEPYTTNIYTRRVLSGEFQLTWVLSSAVTRSRRVIPSESLFNLSPCMSRGPKTEPMTLAKYWHKGGSREARTRNRYPRKFQLNFTKENQSTILFHAAKPRTRIDDSAEERSPATLHVDWQHENISEMLVCRAL</sequence>
<name>A0A6H5GLU5_9HEMI</name>
<evidence type="ECO:0000313" key="4">
    <source>
        <dbReference type="EMBL" id="CAB0004342.1"/>
    </source>
</evidence>
<dbReference type="InterPro" id="IPR039718">
    <property type="entry name" value="Rrm1"/>
</dbReference>
<dbReference type="PROSITE" id="PS00089">
    <property type="entry name" value="RIBORED_LARGE"/>
    <property type="match status" value="1"/>
</dbReference>
<organism evidence="4 5">
    <name type="scientific">Nesidiocoris tenuis</name>
    <dbReference type="NCBI Taxonomy" id="355587"/>
    <lineage>
        <taxon>Eukaryota</taxon>
        <taxon>Metazoa</taxon>
        <taxon>Ecdysozoa</taxon>
        <taxon>Arthropoda</taxon>
        <taxon>Hexapoda</taxon>
        <taxon>Insecta</taxon>
        <taxon>Pterygota</taxon>
        <taxon>Neoptera</taxon>
        <taxon>Paraneoptera</taxon>
        <taxon>Hemiptera</taxon>
        <taxon>Heteroptera</taxon>
        <taxon>Panheteroptera</taxon>
        <taxon>Cimicomorpha</taxon>
        <taxon>Miridae</taxon>
        <taxon>Dicyphina</taxon>
        <taxon>Nesidiocoris</taxon>
    </lineage>
</organism>
<dbReference type="PANTHER" id="PTHR11573">
    <property type="entry name" value="RIBONUCLEOSIDE-DIPHOSPHATE REDUCTASE LARGE CHAIN"/>
    <property type="match status" value="1"/>
</dbReference>
<gene>
    <name evidence="4" type="ORF">NTEN_LOCUS9819</name>
</gene>
<dbReference type="SUPFAM" id="SSF51998">
    <property type="entry name" value="PFL-like glycyl radical enzymes"/>
    <property type="match status" value="1"/>
</dbReference>
<dbReference type="GO" id="GO:0005524">
    <property type="term" value="F:ATP binding"/>
    <property type="evidence" value="ECO:0007669"/>
    <property type="project" value="TreeGrafter"/>
</dbReference>
<evidence type="ECO:0000256" key="2">
    <source>
        <dbReference type="ARBA" id="ARBA00023116"/>
    </source>
</evidence>
<dbReference type="Pfam" id="PF02867">
    <property type="entry name" value="Ribonuc_red_lgC"/>
    <property type="match status" value="2"/>
</dbReference>
<evidence type="ECO:0000313" key="5">
    <source>
        <dbReference type="Proteomes" id="UP000479000"/>
    </source>
</evidence>
<evidence type="ECO:0000259" key="3">
    <source>
        <dbReference type="PROSITE" id="PS00089"/>
    </source>
</evidence>
<proteinExistence type="inferred from homology"/>
<dbReference type="GO" id="GO:0004748">
    <property type="term" value="F:ribonucleoside-diphosphate reductase activity, thioredoxin disulfide as acceptor"/>
    <property type="evidence" value="ECO:0007669"/>
    <property type="project" value="TreeGrafter"/>
</dbReference>
<dbReference type="InterPro" id="IPR013346">
    <property type="entry name" value="NrdE_NrdA_C"/>
</dbReference>